<dbReference type="AlphaFoldDB" id="A0A4S8PF06"/>
<dbReference type="EMBL" id="STGX01000006">
    <property type="protein sequence ID" value="THV29018.1"/>
    <property type="molecule type" value="Genomic_DNA"/>
</dbReference>
<dbReference type="InterPro" id="IPR005158">
    <property type="entry name" value="BTAD"/>
</dbReference>
<proteinExistence type="inferred from homology"/>
<dbReference type="SMART" id="SM00862">
    <property type="entry name" value="Trans_reg_C"/>
    <property type="match status" value="1"/>
</dbReference>
<dbReference type="PANTHER" id="PTHR35807">
    <property type="entry name" value="TRANSCRIPTIONAL REGULATOR REDD-RELATED"/>
    <property type="match status" value="1"/>
</dbReference>
<keyword evidence="4" id="KW-0804">Transcription</keyword>
<dbReference type="InterPro" id="IPR027417">
    <property type="entry name" value="P-loop_NTPase"/>
</dbReference>
<feature type="region of interest" description="Disordered" evidence="6">
    <location>
        <begin position="254"/>
        <end position="273"/>
    </location>
</feature>
<dbReference type="PRINTS" id="PR00364">
    <property type="entry name" value="DISEASERSIST"/>
</dbReference>
<dbReference type="Pfam" id="PF00931">
    <property type="entry name" value="NB-ARC"/>
    <property type="match status" value="1"/>
</dbReference>
<organism evidence="8 9">
    <name type="scientific">Glycomyces paridis</name>
    <dbReference type="NCBI Taxonomy" id="2126555"/>
    <lineage>
        <taxon>Bacteria</taxon>
        <taxon>Bacillati</taxon>
        <taxon>Actinomycetota</taxon>
        <taxon>Actinomycetes</taxon>
        <taxon>Glycomycetales</taxon>
        <taxon>Glycomycetaceae</taxon>
        <taxon>Glycomyces</taxon>
    </lineage>
</organism>
<dbReference type="InterPro" id="IPR011990">
    <property type="entry name" value="TPR-like_helical_dom_sf"/>
</dbReference>
<evidence type="ECO:0000259" key="7">
    <source>
        <dbReference type="PROSITE" id="PS51755"/>
    </source>
</evidence>
<keyword evidence="3 5" id="KW-0238">DNA-binding</keyword>
<protein>
    <submittedName>
        <fullName evidence="8">Tetratricopeptide repeat protein</fullName>
    </submittedName>
</protein>
<dbReference type="Gene3D" id="1.10.10.10">
    <property type="entry name" value="Winged helix-like DNA-binding domain superfamily/Winged helix DNA-binding domain"/>
    <property type="match status" value="1"/>
</dbReference>
<dbReference type="InterPro" id="IPR036388">
    <property type="entry name" value="WH-like_DNA-bd_sf"/>
</dbReference>
<dbReference type="InterPro" id="IPR001867">
    <property type="entry name" value="OmpR/PhoB-type_DNA-bd"/>
</dbReference>
<dbReference type="Gene3D" id="3.40.50.300">
    <property type="entry name" value="P-loop containing nucleotide triphosphate hydrolases"/>
    <property type="match status" value="1"/>
</dbReference>
<dbReference type="Pfam" id="PF03704">
    <property type="entry name" value="BTAD"/>
    <property type="match status" value="1"/>
</dbReference>
<dbReference type="SMART" id="SM01043">
    <property type="entry name" value="BTAD"/>
    <property type="match status" value="1"/>
</dbReference>
<evidence type="ECO:0000256" key="1">
    <source>
        <dbReference type="ARBA" id="ARBA00005820"/>
    </source>
</evidence>
<comment type="caution">
    <text evidence="8">The sequence shown here is derived from an EMBL/GenBank/DDBJ whole genome shotgun (WGS) entry which is preliminary data.</text>
</comment>
<dbReference type="PANTHER" id="PTHR35807:SF1">
    <property type="entry name" value="TRANSCRIPTIONAL REGULATOR REDD"/>
    <property type="match status" value="1"/>
</dbReference>
<evidence type="ECO:0000256" key="6">
    <source>
        <dbReference type="SAM" id="MobiDB-lite"/>
    </source>
</evidence>
<dbReference type="Proteomes" id="UP000305792">
    <property type="component" value="Unassembled WGS sequence"/>
</dbReference>
<name>A0A4S8PF06_9ACTN</name>
<dbReference type="SUPFAM" id="SSF46894">
    <property type="entry name" value="C-terminal effector domain of the bipartite response regulators"/>
    <property type="match status" value="1"/>
</dbReference>
<dbReference type="InterPro" id="IPR016032">
    <property type="entry name" value="Sig_transdc_resp-reg_C-effctor"/>
</dbReference>
<dbReference type="Pfam" id="PF13424">
    <property type="entry name" value="TPR_12"/>
    <property type="match status" value="2"/>
</dbReference>
<dbReference type="InterPro" id="IPR019734">
    <property type="entry name" value="TPR_rpt"/>
</dbReference>
<dbReference type="InterPro" id="IPR002182">
    <property type="entry name" value="NB-ARC"/>
</dbReference>
<comment type="similarity">
    <text evidence="1">Belongs to the AfsR/DnrI/RedD regulatory family.</text>
</comment>
<dbReference type="InterPro" id="IPR051677">
    <property type="entry name" value="AfsR-DnrI-RedD_regulator"/>
</dbReference>
<feature type="domain" description="OmpR/PhoB-type" evidence="7">
    <location>
        <begin position="1"/>
        <end position="94"/>
    </location>
</feature>
<dbReference type="GO" id="GO:0006355">
    <property type="term" value="P:regulation of DNA-templated transcription"/>
    <property type="evidence" value="ECO:0007669"/>
    <property type="project" value="InterPro"/>
</dbReference>
<evidence type="ECO:0000256" key="3">
    <source>
        <dbReference type="ARBA" id="ARBA00023125"/>
    </source>
</evidence>
<dbReference type="GO" id="GO:0003677">
    <property type="term" value="F:DNA binding"/>
    <property type="evidence" value="ECO:0007669"/>
    <property type="project" value="UniProtKB-UniRule"/>
</dbReference>
<dbReference type="GO" id="GO:0043531">
    <property type="term" value="F:ADP binding"/>
    <property type="evidence" value="ECO:0007669"/>
    <property type="project" value="InterPro"/>
</dbReference>
<keyword evidence="9" id="KW-1185">Reference proteome</keyword>
<evidence type="ECO:0000256" key="2">
    <source>
        <dbReference type="ARBA" id="ARBA00023015"/>
    </source>
</evidence>
<dbReference type="GO" id="GO:0000160">
    <property type="term" value="P:phosphorelay signal transduction system"/>
    <property type="evidence" value="ECO:0007669"/>
    <property type="project" value="InterPro"/>
</dbReference>
<accession>A0A4S8PF06</accession>
<reference evidence="8 9" key="1">
    <citation type="journal article" date="2018" name="Int. J. Syst. Evol. Microbiol.">
        <title>Glycomyces paridis sp. nov., isolated from the medicinal plant Paris polyphylla.</title>
        <authorList>
            <person name="Fang X.M."/>
            <person name="Bai J.L."/>
            <person name="Su J."/>
            <person name="Zhao L.L."/>
            <person name="Liu H.Y."/>
            <person name="Ma B.P."/>
            <person name="Zhang Y.Q."/>
            <person name="Yu L.Y."/>
        </authorList>
    </citation>
    <scope>NUCLEOTIDE SEQUENCE [LARGE SCALE GENOMIC DNA]</scope>
    <source>
        <strain evidence="8 9">CPCC 204357</strain>
    </source>
</reference>
<dbReference type="SUPFAM" id="SSF52540">
    <property type="entry name" value="P-loop containing nucleoside triphosphate hydrolases"/>
    <property type="match status" value="1"/>
</dbReference>
<feature type="DNA-binding region" description="OmpR/PhoB-type" evidence="5">
    <location>
        <begin position="1"/>
        <end position="94"/>
    </location>
</feature>
<evidence type="ECO:0000313" key="9">
    <source>
        <dbReference type="Proteomes" id="UP000305792"/>
    </source>
</evidence>
<evidence type="ECO:0000256" key="4">
    <source>
        <dbReference type="ARBA" id="ARBA00023163"/>
    </source>
</evidence>
<evidence type="ECO:0000256" key="5">
    <source>
        <dbReference type="PROSITE-ProRule" id="PRU01091"/>
    </source>
</evidence>
<evidence type="ECO:0000313" key="8">
    <source>
        <dbReference type="EMBL" id="THV29018.1"/>
    </source>
</evidence>
<sequence>MVEFRVLGPVELVADGRPVAVAAAKQRGLLALLLLHPNRTVEQDWLIDQLWEGDPPAAAKATLQAYVYRLRKLFDGPESAVALHGRPGGYLLDVPAGTLDADRFEHLLAEGRQARDAGRFEDAVVAFRAGLGLWRGAAFADIDLHAVREQARGLDERRLDATEQCLSAELGAGRHDTAVVELESLVEAHPLRERLWELLLLALYRCGRQAEALAAYQRLYRVLGDELGIQPAPPVQELQQRILEGDPTLGALSAAGGRPDEARIPRQLPATTGDFTGRADDLAELDHLLLDSGTDGPGAVVITAIAGTAGVGKTTLAVHWAHRIADRFEDGQLYVNLRGFDRGQPMQTAEAMRGFLDALHVAPERIPTDPDARTGLYRTLLADKRMLVVLDNARDVDQVRPLLPGGRGNLVVVTSRNQLTGLITLAGAHPLTLDVLTRTEARHYLERRLGRDRVAAEPDAVDGIIDSCARLPLALAIVATRAAMHRRFSFQALAEELRDSHRGLDTFADQDRNTDVRAVFSWSYTQLAPEAARLFRLLGLHPGPDISTAAAASLAGVPPLQARPLLAELTRAHLIIEHRPGRYTSHDLLRAYAAELARDTDSADERHLAAHRMLDHYLRTAHTANRLLRPTREPIELVPSLDDCHPEPLTDSDQAMAWFTAEHAVLLAVVDYSASAEFDAHTWQLAWCCADFFNLRGHWHDQIATDRAAVAAAHRLTDLDAEARAHRFLAHGLMRAGRFDDAQTHLRHALRLHRQSGDLAGEAHAHHTFATMLAGQARHTDALDHATQALDLYQRADHPIGLSTAFNAVGFLHALLGDHTEALDYCRQSLDRTRSDDHSGLAATWDSLGYIHHHLGDHAQAVDSYEHALDNYRIVGNRLEEAATLIRLGDTHHATGNPDPARNAWQAALDILAALDHPDADTVRTKLDAHDTVAQ</sequence>
<dbReference type="Gene3D" id="1.25.40.10">
    <property type="entry name" value="Tetratricopeptide repeat domain"/>
    <property type="match status" value="3"/>
</dbReference>
<dbReference type="OrthoDB" id="581105at2"/>
<gene>
    <name evidence="8" type="ORF">E9998_09720</name>
</gene>
<keyword evidence="2" id="KW-0805">Transcription regulation</keyword>
<dbReference type="Pfam" id="PF00486">
    <property type="entry name" value="Trans_reg_C"/>
    <property type="match status" value="1"/>
</dbReference>
<dbReference type="CDD" id="cd15831">
    <property type="entry name" value="BTAD"/>
    <property type="match status" value="1"/>
</dbReference>
<dbReference type="PROSITE" id="PS51755">
    <property type="entry name" value="OMPR_PHOB"/>
    <property type="match status" value="1"/>
</dbReference>
<dbReference type="SUPFAM" id="SSF48452">
    <property type="entry name" value="TPR-like"/>
    <property type="match status" value="3"/>
</dbReference>
<dbReference type="SMART" id="SM00028">
    <property type="entry name" value="TPR"/>
    <property type="match status" value="6"/>
</dbReference>